<protein>
    <submittedName>
        <fullName evidence="1">Uncharacterized protein</fullName>
    </submittedName>
</protein>
<name>X0TRA4_9ZZZZ</name>
<organism evidence="1">
    <name type="scientific">marine sediment metagenome</name>
    <dbReference type="NCBI Taxonomy" id="412755"/>
    <lineage>
        <taxon>unclassified sequences</taxon>
        <taxon>metagenomes</taxon>
        <taxon>ecological metagenomes</taxon>
    </lineage>
</organism>
<reference evidence="1" key="1">
    <citation type="journal article" date="2014" name="Front. Microbiol.">
        <title>High frequency of phylogenetically diverse reductive dehalogenase-homologous genes in deep subseafloor sedimentary metagenomes.</title>
        <authorList>
            <person name="Kawai M."/>
            <person name="Futagami T."/>
            <person name="Toyoda A."/>
            <person name="Takaki Y."/>
            <person name="Nishi S."/>
            <person name="Hori S."/>
            <person name="Arai W."/>
            <person name="Tsubouchi T."/>
            <person name="Morono Y."/>
            <person name="Uchiyama I."/>
            <person name="Ito T."/>
            <person name="Fujiyama A."/>
            <person name="Inagaki F."/>
            <person name="Takami H."/>
        </authorList>
    </citation>
    <scope>NUCLEOTIDE SEQUENCE</scope>
    <source>
        <strain evidence="1">Expedition CK06-06</strain>
    </source>
</reference>
<dbReference type="GO" id="GO:0046961">
    <property type="term" value="F:proton-transporting ATPase activity, rotational mechanism"/>
    <property type="evidence" value="ECO:0007669"/>
    <property type="project" value="InterPro"/>
</dbReference>
<dbReference type="SUPFAM" id="SSF103486">
    <property type="entry name" value="V-type ATP synthase subunit C"/>
    <property type="match status" value="1"/>
</dbReference>
<gene>
    <name evidence="1" type="ORF">S01H1_13782</name>
</gene>
<dbReference type="InterPro" id="IPR016727">
    <property type="entry name" value="ATPase_V0-cplx_dsu"/>
</dbReference>
<dbReference type="GO" id="GO:0033179">
    <property type="term" value="C:proton-transporting V-type ATPase, V0 domain"/>
    <property type="evidence" value="ECO:0007669"/>
    <property type="project" value="InterPro"/>
</dbReference>
<dbReference type="Pfam" id="PF01992">
    <property type="entry name" value="vATP-synt_AC39"/>
    <property type="match status" value="1"/>
</dbReference>
<evidence type="ECO:0000313" key="1">
    <source>
        <dbReference type="EMBL" id="GAF78660.1"/>
    </source>
</evidence>
<proteinExistence type="predicted"/>
<dbReference type="InterPro" id="IPR002843">
    <property type="entry name" value="ATPase_V0-cplx_csu/dsu"/>
</dbReference>
<dbReference type="EMBL" id="BARS01007125">
    <property type="protein sequence ID" value="GAF78660.1"/>
    <property type="molecule type" value="Genomic_DNA"/>
</dbReference>
<accession>X0TRA4</accession>
<sequence length="99" mass="10912">MSTPSGIHGGLAHFNIHHGFIEALIRGMRCSFLSDADYHHITQCETLEDVKLNLSETDYADAVADMSTLTPSDLQAAAVEKVSLSVCINVWVWVGPWRL</sequence>
<comment type="caution">
    <text evidence="1">The sequence shown here is derived from an EMBL/GenBank/DDBJ whole genome shotgun (WGS) entry which is preliminary data.</text>
</comment>
<dbReference type="InterPro" id="IPR036079">
    <property type="entry name" value="ATPase_csu/dsu_sf"/>
</dbReference>
<dbReference type="PANTHER" id="PTHR11028">
    <property type="entry name" value="VACUOLAR ATP SYNTHASE SUBUNIT AC39"/>
    <property type="match status" value="1"/>
</dbReference>
<dbReference type="AlphaFoldDB" id="X0TRA4"/>